<organism evidence="3 4">
    <name type="scientific">Paracoccus laeviglucosivorans</name>
    <dbReference type="NCBI Taxonomy" id="1197861"/>
    <lineage>
        <taxon>Bacteria</taxon>
        <taxon>Pseudomonadati</taxon>
        <taxon>Pseudomonadota</taxon>
        <taxon>Alphaproteobacteria</taxon>
        <taxon>Rhodobacterales</taxon>
        <taxon>Paracoccaceae</taxon>
        <taxon>Paracoccus</taxon>
    </lineage>
</organism>
<dbReference type="SUPFAM" id="SSF51294">
    <property type="entry name" value="Hedgehog/intein (Hint) domain"/>
    <property type="match status" value="1"/>
</dbReference>
<evidence type="ECO:0000259" key="2">
    <source>
        <dbReference type="Pfam" id="PF13403"/>
    </source>
</evidence>
<dbReference type="InterPro" id="IPR028992">
    <property type="entry name" value="Hedgehog/Intein_dom"/>
</dbReference>
<dbReference type="Proteomes" id="UP000319014">
    <property type="component" value="Unassembled WGS sequence"/>
</dbReference>
<feature type="region of interest" description="Disordered" evidence="1">
    <location>
        <begin position="34"/>
        <end position="66"/>
    </location>
</feature>
<dbReference type="AlphaFoldDB" id="A0A521FSK6"/>
<evidence type="ECO:0000313" key="4">
    <source>
        <dbReference type="Proteomes" id="UP000319014"/>
    </source>
</evidence>
<reference evidence="3 4" key="1">
    <citation type="submission" date="2017-05" db="EMBL/GenBank/DDBJ databases">
        <authorList>
            <person name="Varghese N."/>
            <person name="Submissions S."/>
        </authorList>
    </citation>
    <scope>NUCLEOTIDE SEQUENCE [LARGE SCALE GENOMIC DNA]</scope>
    <source>
        <strain evidence="3 4">DSM 100094</strain>
    </source>
</reference>
<dbReference type="EMBL" id="FXTK01000040">
    <property type="protein sequence ID" value="SMO99064.1"/>
    <property type="molecule type" value="Genomic_DNA"/>
</dbReference>
<evidence type="ECO:0000256" key="1">
    <source>
        <dbReference type="SAM" id="MobiDB-lite"/>
    </source>
</evidence>
<evidence type="ECO:0000313" key="3">
    <source>
        <dbReference type="EMBL" id="SMO99064.1"/>
    </source>
</evidence>
<sequence>MPYVTQLPPNALSVGVDGGIITVPTARLINFTGPSTEFDGYEQPTSDGVLEPGDTTNLSQSDPAGTDVVSNATYRGTAELNTVAAGVDIPGIATVTLDVLPRTVDIFSTTTGDPPVTNTYMVTETPFDQQNLQVTATVQLLGGGTTTITAPLSDIVNQLTTAVPLLGLATPALTGLVSTVVNTTAMTITPDEDATKTLPPDQVLCFGRGTLIETDRGPVAVEELRADDLIMTRDNGLQPIRWIGSVKLSARDLASRDHVRPIQIKAGALGAGTPTSDLVVSPQHRVLVRSRVAIKMFGAQEVLVAAKQLLNLDGIDIVQDACEVEYFHFLFDRHEVVFANGAETESLFTGPEALRSVGLAARREILELFPQLADRDYEAAPARLIPSGRKARKLAMRHVHNGRELVTQSL</sequence>
<proteinExistence type="predicted"/>
<gene>
    <name evidence="3" type="ORF">SAMN06265221_14011</name>
</gene>
<feature type="domain" description="Hedgehog/Intein (Hint)" evidence="2">
    <location>
        <begin position="205"/>
        <end position="350"/>
    </location>
</feature>
<dbReference type="InterPro" id="IPR036844">
    <property type="entry name" value="Hint_dom_sf"/>
</dbReference>
<accession>A0A521FSK6</accession>
<dbReference type="RefSeq" id="WP_185958773.1">
    <property type="nucleotide sequence ID" value="NZ_FXTK01000040.1"/>
</dbReference>
<dbReference type="Pfam" id="PF13403">
    <property type="entry name" value="Hint_2"/>
    <property type="match status" value="1"/>
</dbReference>
<protein>
    <submittedName>
        <fullName evidence="3">Hint domain-containing protein</fullName>
    </submittedName>
</protein>
<feature type="compositionally biased region" description="Polar residues" evidence="1">
    <location>
        <begin position="54"/>
        <end position="66"/>
    </location>
</feature>
<dbReference type="Gene3D" id="2.170.16.10">
    <property type="entry name" value="Hedgehog/Intein (Hint) domain"/>
    <property type="match status" value="1"/>
</dbReference>
<keyword evidence="4" id="KW-1185">Reference proteome</keyword>
<name>A0A521FSK6_9RHOB</name>